<dbReference type="OrthoDB" id="8420582at2"/>
<proteinExistence type="predicted"/>
<keyword evidence="3" id="KW-1185">Reference proteome</keyword>
<evidence type="ECO:0000313" key="2">
    <source>
        <dbReference type="EMBL" id="SOC39849.1"/>
    </source>
</evidence>
<evidence type="ECO:0000313" key="3">
    <source>
        <dbReference type="Proteomes" id="UP000219167"/>
    </source>
</evidence>
<feature type="compositionally biased region" description="Basic and acidic residues" evidence="1">
    <location>
        <begin position="1"/>
        <end position="24"/>
    </location>
</feature>
<feature type="region of interest" description="Disordered" evidence="1">
    <location>
        <begin position="1"/>
        <end position="59"/>
    </location>
</feature>
<organism evidence="2 3">
    <name type="scientific">Rhizobium subbaraonis</name>
    <dbReference type="NCBI Taxonomy" id="908946"/>
    <lineage>
        <taxon>Bacteria</taxon>
        <taxon>Pseudomonadati</taxon>
        <taxon>Pseudomonadota</taxon>
        <taxon>Alphaproteobacteria</taxon>
        <taxon>Hyphomicrobiales</taxon>
        <taxon>Rhizobiaceae</taxon>
        <taxon>Rhizobium/Agrobacterium group</taxon>
        <taxon>Rhizobium</taxon>
    </lineage>
</organism>
<gene>
    <name evidence="2" type="ORF">SAMN05892877_106224</name>
</gene>
<dbReference type="RefSeq" id="WP_097139187.1">
    <property type="nucleotide sequence ID" value="NZ_OBQD01000006.1"/>
</dbReference>
<sequence>MFTEGAKRSTSPRDRKTEKLEDQYRPLGLKAVLAAASQRKPQGNKNKGELPAGLKHMEA</sequence>
<accession>A0A285UDH7</accession>
<reference evidence="2 3" key="1">
    <citation type="submission" date="2017-08" db="EMBL/GenBank/DDBJ databases">
        <authorList>
            <person name="de Groot N.N."/>
        </authorList>
    </citation>
    <scope>NUCLEOTIDE SEQUENCE [LARGE SCALE GENOMIC DNA]</scope>
    <source>
        <strain evidence="2 3">JC85</strain>
    </source>
</reference>
<dbReference type="EMBL" id="OBQD01000006">
    <property type="protein sequence ID" value="SOC39849.1"/>
    <property type="molecule type" value="Genomic_DNA"/>
</dbReference>
<name>A0A285UDH7_9HYPH</name>
<evidence type="ECO:0000256" key="1">
    <source>
        <dbReference type="SAM" id="MobiDB-lite"/>
    </source>
</evidence>
<dbReference type="Proteomes" id="UP000219167">
    <property type="component" value="Unassembled WGS sequence"/>
</dbReference>
<protein>
    <submittedName>
        <fullName evidence="2">Uncharacterized protein</fullName>
    </submittedName>
</protein>
<dbReference type="AlphaFoldDB" id="A0A285UDH7"/>